<dbReference type="InterPro" id="IPR010090">
    <property type="entry name" value="Phage_tape_meas"/>
</dbReference>
<protein>
    <recommendedName>
        <fullName evidence="3">Phage tail tape measure protein domain-containing protein</fullName>
    </recommendedName>
</protein>
<dbReference type="AlphaFoldDB" id="A0A348FY24"/>
<feature type="domain" description="Phage tail tape measure protein" evidence="3">
    <location>
        <begin position="124"/>
        <end position="290"/>
    </location>
</feature>
<dbReference type="NCBIfam" id="TIGR01760">
    <property type="entry name" value="tape_meas_TP901"/>
    <property type="match status" value="1"/>
</dbReference>
<feature type="region of interest" description="Disordered" evidence="2">
    <location>
        <begin position="601"/>
        <end position="632"/>
    </location>
</feature>
<dbReference type="Proteomes" id="UP000266934">
    <property type="component" value="Chromosome"/>
</dbReference>
<evidence type="ECO:0000256" key="1">
    <source>
        <dbReference type="SAM" id="Coils"/>
    </source>
</evidence>
<dbReference type="KEGG" id="blag:BLTE_08920"/>
<reference evidence="4 5" key="1">
    <citation type="submission" date="2018-08" db="EMBL/GenBank/DDBJ databases">
        <title>Complete genome sequencing of Blastochloris tepida GI.</title>
        <authorList>
            <person name="Tsukatani Y."/>
            <person name="Mori H."/>
        </authorList>
    </citation>
    <scope>NUCLEOTIDE SEQUENCE [LARGE SCALE GENOMIC DNA]</scope>
    <source>
        <strain evidence="4 5">GI</strain>
    </source>
</reference>
<keyword evidence="5" id="KW-1185">Reference proteome</keyword>
<proteinExistence type="predicted"/>
<organism evidence="4 5">
    <name type="scientific">Blastochloris tepida</name>
    <dbReference type="NCBI Taxonomy" id="2233851"/>
    <lineage>
        <taxon>Bacteria</taxon>
        <taxon>Pseudomonadati</taxon>
        <taxon>Pseudomonadota</taxon>
        <taxon>Alphaproteobacteria</taxon>
        <taxon>Hyphomicrobiales</taxon>
        <taxon>Blastochloridaceae</taxon>
        <taxon>Blastochloris</taxon>
    </lineage>
</organism>
<evidence type="ECO:0000259" key="3">
    <source>
        <dbReference type="Pfam" id="PF10145"/>
    </source>
</evidence>
<gene>
    <name evidence="4" type="ORF">BLTE_08920</name>
</gene>
<evidence type="ECO:0000256" key="2">
    <source>
        <dbReference type="SAM" id="MobiDB-lite"/>
    </source>
</evidence>
<evidence type="ECO:0000313" key="5">
    <source>
        <dbReference type="Proteomes" id="UP000266934"/>
    </source>
</evidence>
<accession>A0A348FY24</accession>
<dbReference type="OrthoDB" id="8019720at2"/>
<name>A0A348FY24_9HYPH</name>
<feature type="coiled-coil region" evidence="1">
    <location>
        <begin position="465"/>
        <end position="492"/>
    </location>
</feature>
<dbReference type="RefSeq" id="WP_160140523.1">
    <property type="nucleotide sequence ID" value="NZ_AP018907.1"/>
</dbReference>
<evidence type="ECO:0000313" key="4">
    <source>
        <dbReference type="EMBL" id="BBF92207.1"/>
    </source>
</evidence>
<keyword evidence="1" id="KW-0175">Coiled coil</keyword>
<dbReference type="Pfam" id="PF10145">
    <property type="entry name" value="PhageMin_Tail"/>
    <property type="match status" value="1"/>
</dbReference>
<dbReference type="EMBL" id="AP018907">
    <property type="protein sequence ID" value="BBF92207.1"/>
    <property type="molecule type" value="Genomic_DNA"/>
</dbReference>
<sequence length="632" mass="67084">MGNIESSLTLRLIDRVTDPAKRMSPAFQKLERQVRHLERTAPKITTATAMLTRAGGFIGAAVGGHAAASLASSAFTRFAEIERRLNRIGITANASSAEIAASFENVKRVANTLGMPMEQVFGSFEDLIVQGKTLKEANDLLETVAKTAHASGAAADDTSKTVGAIAENMKVGAGDMKEAMDYLFQAGNLGRFEFKDMAQYLPAITAAWSNVGYTGAKGLIALGAALQVVRAKVGTAEQAATGVRDLLAKAFSNNVQKNFRKFGIDLEKVLKQGKKEGKDFLEILAEVTNKALKGDLSKIGQLWPEQDSANAVRALIMAMDDYVRLRQQIADGKGAIDAAAPRVSGDAKASLDRLSNASDAVLAAFGRLLDAGGNTSENLTALAGHITAAAEAVERFIAALRKSETDQERRARGELTPEEAAVPLYGEATPADIERRKTWVHLNARIRALQERLRTSEGRLPEEARVRIRDEIEKLQSEIAKLSNAVDHAATAADRGRTTAGVPAPGVPVPHPRPVPVHIDWSQVRNAIPSDFATPGGAPTAFGNIADELAAAISGLDVTAHVEGSITYNGTNVVKIEPSPLFDARVRSIIDEQLRGIVQRGGAAANPRTGTTGSTGVSRPETAPGAGRDGTW</sequence>